<evidence type="ECO:0000313" key="3">
    <source>
        <dbReference type="Proteomes" id="UP000291343"/>
    </source>
</evidence>
<comment type="caution">
    <text evidence="2">The sequence shown here is derived from an EMBL/GenBank/DDBJ whole genome shotgun (WGS) entry which is preliminary data.</text>
</comment>
<dbReference type="STRING" id="195883.A0A482WKT7"/>
<sequence length="217" mass="24467">MENIIRNTTKDSTSKVDNVDVATSKIVDYLIEKAILGEVFDFHRAVKLGVIDDKAEHEDGSIHESVEGYNIDVFGQQFKAPVCSCPFCDRMMGASRLMGHFEKCSARKGGQSSQQEAKIRKIYSEAISEDDNDDDYDWVAGSEQSKIARKKRDRNKAKSSRTAQNKHSPVKDVAVVLDANIFEQLQQAGDPAADTLSLQPSKRIAKDRYRRKQRKLR</sequence>
<dbReference type="PANTHER" id="PTHR46367">
    <property type="entry name" value="ATAXIN-7-LIKE PROTEIN 3"/>
    <property type="match status" value="1"/>
</dbReference>
<dbReference type="OrthoDB" id="21557at2759"/>
<gene>
    <name evidence="2" type="ORF">LSTR_LSTR009886</name>
</gene>
<proteinExistence type="predicted"/>
<protein>
    <recommendedName>
        <fullName evidence="4">SAGA-associated factor 11</fullName>
    </recommendedName>
</protein>
<dbReference type="PANTHER" id="PTHR46367:SF1">
    <property type="entry name" value="ATAXIN-7-LIKE PROTEIN 3"/>
    <property type="match status" value="1"/>
</dbReference>
<dbReference type="GO" id="GO:0071819">
    <property type="term" value="C:DUBm complex"/>
    <property type="evidence" value="ECO:0007669"/>
    <property type="project" value="TreeGrafter"/>
</dbReference>
<dbReference type="GO" id="GO:0003713">
    <property type="term" value="F:transcription coactivator activity"/>
    <property type="evidence" value="ECO:0007669"/>
    <property type="project" value="TreeGrafter"/>
</dbReference>
<dbReference type="AlphaFoldDB" id="A0A482WKT7"/>
<feature type="region of interest" description="Disordered" evidence="1">
    <location>
        <begin position="147"/>
        <end position="169"/>
    </location>
</feature>
<dbReference type="InterPro" id="IPR051078">
    <property type="entry name" value="SGF11"/>
</dbReference>
<organism evidence="2 3">
    <name type="scientific">Laodelphax striatellus</name>
    <name type="common">Small brown planthopper</name>
    <name type="synonym">Delphax striatella</name>
    <dbReference type="NCBI Taxonomy" id="195883"/>
    <lineage>
        <taxon>Eukaryota</taxon>
        <taxon>Metazoa</taxon>
        <taxon>Ecdysozoa</taxon>
        <taxon>Arthropoda</taxon>
        <taxon>Hexapoda</taxon>
        <taxon>Insecta</taxon>
        <taxon>Pterygota</taxon>
        <taxon>Neoptera</taxon>
        <taxon>Paraneoptera</taxon>
        <taxon>Hemiptera</taxon>
        <taxon>Auchenorrhyncha</taxon>
        <taxon>Fulgoroidea</taxon>
        <taxon>Delphacidae</taxon>
        <taxon>Criomorphinae</taxon>
        <taxon>Laodelphax</taxon>
    </lineage>
</organism>
<feature type="compositionally biased region" description="Basic residues" evidence="1">
    <location>
        <begin position="203"/>
        <end position="217"/>
    </location>
</feature>
<reference evidence="2 3" key="1">
    <citation type="journal article" date="2017" name="Gigascience">
        <title>Genome sequence of the small brown planthopper, Laodelphax striatellus.</title>
        <authorList>
            <person name="Zhu J."/>
            <person name="Jiang F."/>
            <person name="Wang X."/>
            <person name="Yang P."/>
            <person name="Bao Y."/>
            <person name="Zhao W."/>
            <person name="Wang W."/>
            <person name="Lu H."/>
            <person name="Wang Q."/>
            <person name="Cui N."/>
            <person name="Li J."/>
            <person name="Chen X."/>
            <person name="Luo L."/>
            <person name="Yu J."/>
            <person name="Kang L."/>
            <person name="Cui F."/>
        </authorList>
    </citation>
    <scope>NUCLEOTIDE SEQUENCE [LARGE SCALE GENOMIC DNA]</scope>
    <source>
        <strain evidence="2">Lst14</strain>
    </source>
</reference>
<dbReference type="GO" id="GO:0006357">
    <property type="term" value="P:regulation of transcription by RNA polymerase II"/>
    <property type="evidence" value="ECO:0007669"/>
    <property type="project" value="TreeGrafter"/>
</dbReference>
<keyword evidence="3" id="KW-1185">Reference proteome</keyword>
<dbReference type="FunCoup" id="A0A482WKT7">
    <property type="interactions" value="188"/>
</dbReference>
<evidence type="ECO:0000256" key="1">
    <source>
        <dbReference type="SAM" id="MobiDB-lite"/>
    </source>
</evidence>
<dbReference type="EMBL" id="QKKF02033200">
    <property type="protein sequence ID" value="RZF33862.1"/>
    <property type="molecule type" value="Genomic_DNA"/>
</dbReference>
<dbReference type="Proteomes" id="UP000291343">
    <property type="component" value="Unassembled WGS sequence"/>
</dbReference>
<dbReference type="GO" id="GO:0000124">
    <property type="term" value="C:SAGA complex"/>
    <property type="evidence" value="ECO:0007669"/>
    <property type="project" value="TreeGrafter"/>
</dbReference>
<feature type="compositionally biased region" description="Basic residues" evidence="1">
    <location>
        <begin position="147"/>
        <end position="159"/>
    </location>
</feature>
<feature type="region of interest" description="Disordered" evidence="1">
    <location>
        <begin position="188"/>
        <end position="217"/>
    </location>
</feature>
<name>A0A482WKT7_LAOST</name>
<dbReference type="InParanoid" id="A0A482WKT7"/>
<accession>A0A482WKT7</accession>
<evidence type="ECO:0000313" key="2">
    <source>
        <dbReference type="EMBL" id="RZF33862.1"/>
    </source>
</evidence>
<evidence type="ECO:0008006" key="4">
    <source>
        <dbReference type="Google" id="ProtNLM"/>
    </source>
</evidence>